<evidence type="ECO:0000313" key="1">
    <source>
        <dbReference type="EMBL" id="KKA19169.1"/>
    </source>
</evidence>
<sequence>MRKKAVLAHEIISPEFQKTQNLLCNRNGRIPSTHMFLIDHEYNLPSYSTEHLSSSTPHAEIPGALIASRTKPCAHSRARRSLLLLVLVAGKDNRRDLI</sequence>
<evidence type="ECO:0000313" key="2">
    <source>
        <dbReference type="Proteomes" id="UP000053958"/>
    </source>
</evidence>
<dbReference type="GeneID" id="25319150"/>
<dbReference type="EMBL" id="LASV01000376">
    <property type="protein sequence ID" value="KKA19169.1"/>
    <property type="molecule type" value="Genomic_DNA"/>
</dbReference>
<keyword evidence="2" id="KW-1185">Reference proteome</keyword>
<protein>
    <submittedName>
        <fullName evidence="1">Uncharacterized protein</fullName>
    </submittedName>
</protein>
<comment type="caution">
    <text evidence="1">The sequence shown here is derived from an EMBL/GenBank/DDBJ whole genome shotgun (WGS) entry which is preliminary data.</text>
</comment>
<dbReference type="AlphaFoldDB" id="A0A0F4YLT0"/>
<proteinExistence type="predicted"/>
<organism evidence="1 2">
    <name type="scientific">Rasamsonia emersonii (strain ATCC 16479 / CBS 393.64 / IMI 116815)</name>
    <dbReference type="NCBI Taxonomy" id="1408163"/>
    <lineage>
        <taxon>Eukaryota</taxon>
        <taxon>Fungi</taxon>
        <taxon>Dikarya</taxon>
        <taxon>Ascomycota</taxon>
        <taxon>Pezizomycotina</taxon>
        <taxon>Eurotiomycetes</taxon>
        <taxon>Eurotiomycetidae</taxon>
        <taxon>Eurotiales</taxon>
        <taxon>Trichocomaceae</taxon>
        <taxon>Rasamsonia</taxon>
    </lineage>
</organism>
<gene>
    <name evidence="1" type="ORF">T310_6868</name>
</gene>
<dbReference type="RefSeq" id="XP_013325781.1">
    <property type="nucleotide sequence ID" value="XM_013470327.1"/>
</dbReference>
<name>A0A0F4YLT0_RASE3</name>
<accession>A0A0F4YLT0</accession>
<reference evidence="1 2" key="1">
    <citation type="submission" date="2015-04" db="EMBL/GenBank/DDBJ databases">
        <authorList>
            <person name="Heijne W.H."/>
            <person name="Fedorova N.D."/>
            <person name="Nierman W.C."/>
            <person name="Vollebregt A.W."/>
            <person name="Zhao Z."/>
            <person name="Wu L."/>
            <person name="Kumar M."/>
            <person name="Stam H."/>
            <person name="van den Berg M.A."/>
            <person name="Pel H.J."/>
        </authorList>
    </citation>
    <scope>NUCLEOTIDE SEQUENCE [LARGE SCALE GENOMIC DNA]</scope>
    <source>
        <strain evidence="1 2">CBS 393.64</strain>
    </source>
</reference>
<dbReference type="Proteomes" id="UP000053958">
    <property type="component" value="Unassembled WGS sequence"/>
</dbReference>